<keyword evidence="5" id="KW-0732">Signal</keyword>
<evidence type="ECO:0000259" key="6">
    <source>
        <dbReference type="PROSITE" id="PS51412"/>
    </source>
</evidence>
<dbReference type="EMBL" id="ML005024">
    <property type="protein sequence ID" value="RKP20769.1"/>
    <property type="molecule type" value="Genomic_DNA"/>
</dbReference>
<dbReference type="Proteomes" id="UP000281549">
    <property type="component" value="Unassembled WGS sequence"/>
</dbReference>
<dbReference type="PANTHER" id="PTHR45742">
    <property type="entry name" value="COMPLEMENT COMPONENT C6"/>
    <property type="match status" value="1"/>
</dbReference>
<evidence type="ECO:0000313" key="8">
    <source>
        <dbReference type="Proteomes" id="UP000281549"/>
    </source>
</evidence>
<dbReference type="InterPro" id="IPR020864">
    <property type="entry name" value="MACPF"/>
</dbReference>
<protein>
    <recommendedName>
        <fullName evidence="6">MACPF domain-containing protein</fullName>
    </recommendedName>
</protein>
<gene>
    <name evidence="7" type="ORF">ROZALSC1DRAFT_27779</name>
</gene>
<dbReference type="PROSITE" id="PS51412">
    <property type="entry name" value="MACPF_2"/>
    <property type="match status" value="1"/>
</dbReference>
<keyword evidence="2" id="KW-0964">Secreted</keyword>
<keyword evidence="3" id="KW-0204">Cytolysis</keyword>
<feature type="domain" description="MACPF" evidence="6">
    <location>
        <begin position="35"/>
        <end position="371"/>
    </location>
</feature>
<evidence type="ECO:0000256" key="5">
    <source>
        <dbReference type="SAM" id="SignalP"/>
    </source>
</evidence>
<comment type="subcellular location">
    <subcellularLocation>
        <location evidence="1">Secreted</location>
    </subcellularLocation>
</comment>
<evidence type="ECO:0000256" key="4">
    <source>
        <dbReference type="ARBA" id="ARBA00023157"/>
    </source>
</evidence>
<evidence type="ECO:0000256" key="3">
    <source>
        <dbReference type="ARBA" id="ARBA00022852"/>
    </source>
</evidence>
<dbReference type="GO" id="GO:0031640">
    <property type="term" value="P:killing of cells of another organism"/>
    <property type="evidence" value="ECO:0007669"/>
    <property type="project" value="UniProtKB-KW"/>
</dbReference>
<organism evidence="7 8">
    <name type="scientific">Rozella allomycis (strain CSF55)</name>
    <dbReference type="NCBI Taxonomy" id="988480"/>
    <lineage>
        <taxon>Eukaryota</taxon>
        <taxon>Fungi</taxon>
        <taxon>Fungi incertae sedis</taxon>
        <taxon>Cryptomycota</taxon>
        <taxon>Cryptomycota incertae sedis</taxon>
        <taxon>Rozella</taxon>
    </lineage>
</organism>
<dbReference type="AlphaFoldDB" id="A0A4V1J094"/>
<dbReference type="Pfam" id="PF01823">
    <property type="entry name" value="MACPF"/>
    <property type="match status" value="1"/>
</dbReference>
<evidence type="ECO:0000256" key="2">
    <source>
        <dbReference type="ARBA" id="ARBA00022525"/>
    </source>
</evidence>
<evidence type="ECO:0000313" key="7">
    <source>
        <dbReference type="EMBL" id="RKP20769.1"/>
    </source>
</evidence>
<proteinExistence type="predicted"/>
<feature type="signal peptide" evidence="5">
    <location>
        <begin position="1"/>
        <end position="17"/>
    </location>
</feature>
<accession>A0A4V1J094</accession>
<sequence>MIFFLVVFLWGNAVLCADTISNTNTGIEIKVNVEFQHRLKTLDLKVVPGADFVGMGYDASNNYGTYDNIRQPLFKKRIEGSEDYIFNQNYLVPSNVDAYGLWRTKAESRSFKSETEFKKSLSERVSGEGGGGCFGVSVEVSASHESSSSKESQKSIVYNVFEAHSELFELHMHPHGFLDAEKGYRDALQALYEKSTKCKSKTATDCIAELYGDFYSLFTDYGTHYVKQAVMGGSVFVEVSTFIDSEAEREEVSQAFSVQVSSWFGSGGVSASRSDSKASKKFTQQSVAKVTHFGGDPLSALMVNMDEDLTRSFNHWLKTVKFKPNISGFKIVPLFQLLPVESDWDNMRTQKDPSGTPVQLSPEIDTKSAKESKKMNWDNMRTLMKLAHEFYLQKIPPGTQIHELIPRYPPSWSSSFTIPEIGSGQVTFSAMVSESITVHFASVPQSPLLIIKFGLESSTFKLFLDESEHGKILNGDLNLNLPKDIYSDFKINIYNGEELTITVGENTVFKRLTDYKDILNKIKYFAFQGNSYVSTSIVNVKTSQGMPRRGQIAIETCEDKGKKSIKPWDETLMWWGIEVSVTCVPQDDGSVYEYLKLDKKSNFGSRIEGSSKTEQSNSWKLRIYPKEMIIDLCDPGNESSIPPGVIVSHNYGYDKGTQLSAQIELPDFLVFDDKWNGFIQRGDSIYGSHGEIEKGSKVKVIENVDSKNGKHLESWYGSAYLSYHYDFLAQCTKFHEYSSSKKAVKVLLKELKEQSAIVNVKFGEKDFSYSRCPGGSFNVQVDSSMYHVASGEVSQITKYGKSYVTDLDRTSLTYLVDIPYTSLYELSFVMEGSALIEAKIDDVTLTNAIYNNDRYVQKLQEIIPCGVHKLKLSFSNVNQFRFTSFAFWTPAPGKLISNPLSVRANFKYAERLFIVNI</sequence>
<dbReference type="PANTHER" id="PTHR45742:SF8">
    <property type="entry name" value="FLOCCULATION PROTEIN FLO11"/>
    <property type="match status" value="1"/>
</dbReference>
<name>A0A4V1J094_ROZAC</name>
<feature type="chain" id="PRO_5020961386" description="MACPF domain-containing protein" evidence="5">
    <location>
        <begin position="18"/>
        <end position="917"/>
    </location>
</feature>
<evidence type="ECO:0000256" key="1">
    <source>
        <dbReference type="ARBA" id="ARBA00004613"/>
    </source>
</evidence>
<keyword evidence="4" id="KW-1015">Disulfide bond</keyword>
<dbReference type="GO" id="GO:0005576">
    <property type="term" value="C:extracellular region"/>
    <property type="evidence" value="ECO:0007669"/>
    <property type="project" value="UniProtKB-SubCell"/>
</dbReference>
<reference evidence="8" key="1">
    <citation type="journal article" date="2018" name="Nat. Microbiol.">
        <title>Leveraging single-cell genomics to expand the fungal tree of life.</title>
        <authorList>
            <person name="Ahrendt S.R."/>
            <person name="Quandt C.A."/>
            <person name="Ciobanu D."/>
            <person name="Clum A."/>
            <person name="Salamov A."/>
            <person name="Andreopoulos B."/>
            <person name="Cheng J.F."/>
            <person name="Woyke T."/>
            <person name="Pelin A."/>
            <person name="Henrissat B."/>
            <person name="Reynolds N.K."/>
            <person name="Benny G.L."/>
            <person name="Smith M.E."/>
            <person name="James T.Y."/>
            <person name="Grigoriev I.V."/>
        </authorList>
    </citation>
    <scope>NUCLEOTIDE SEQUENCE [LARGE SCALE GENOMIC DNA]</scope>
    <source>
        <strain evidence="8">CSF55</strain>
    </source>
</reference>